<evidence type="ECO:0000313" key="2">
    <source>
        <dbReference type="Proteomes" id="UP000239757"/>
    </source>
</evidence>
<gene>
    <name evidence="1" type="ORF">GOBAR_AA29664</name>
</gene>
<protein>
    <submittedName>
        <fullName evidence="1">Uncharacterized protein</fullName>
    </submittedName>
</protein>
<dbReference type="AlphaFoldDB" id="A0A2P5WIW7"/>
<proteinExistence type="predicted"/>
<organism evidence="1 2">
    <name type="scientific">Gossypium barbadense</name>
    <name type="common">Sea Island cotton</name>
    <name type="synonym">Hibiscus barbadensis</name>
    <dbReference type="NCBI Taxonomy" id="3634"/>
    <lineage>
        <taxon>Eukaryota</taxon>
        <taxon>Viridiplantae</taxon>
        <taxon>Streptophyta</taxon>
        <taxon>Embryophyta</taxon>
        <taxon>Tracheophyta</taxon>
        <taxon>Spermatophyta</taxon>
        <taxon>Magnoliopsida</taxon>
        <taxon>eudicotyledons</taxon>
        <taxon>Gunneridae</taxon>
        <taxon>Pentapetalae</taxon>
        <taxon>rosids</taxon>
        <taxon>malvids</taxon>
        <taxon>Malvales</taxon>
        <taxon>Malvaceae</taxon>
        <taxon>Malvoideae</taxon>
        <taxon>Gossypium</taxon>
    </lineage>
</organism>
<dbReference type="Proteomes" id="UP000239757">
    <property type="component" value="Unassembled WGS sequence"/>
</dbReference>
<name>A0A2P5WIW7_GOSBA</name>
<reference evidence="1 2" key="1">
    <citation type="submission" date="2015-01" db="EMBL/GenBank/DDBJ databases">
        <title>Genome of allotetraploid Gossypium barbadense reveals genomic plasticity and fiber elongation in cotton evolution.</title>
        <authorList>
            <person name="Chen X."/>
            <person name="Liu X."/>
            <person name="Zhao B."/>
            <person name="Zheng H."/>
            <person name="Hu Y."/>
            <person name="Lu G."/>
            <person name="Yang C."/>
            <person name="Chen J."/>
            <person name="Shan C."/>
            <person name="Zhang L."/>
            <person name="Zhou Y."/>
            <person name="Wang L."/>
            <person name="Guo W."/>
            <person name="Bai Y."/>
            <person name="Ruan J."/>
            <person name="Shangguan X."/>
            <person name="Mao Y."/>
            <person name="Jiang J."/>
            <person name="Zhu Y."/>
            <person name="Lei J."/>
            <person name="Kang H."/>
            <person name="Chen S."/>
            <person name="He X."/>
            <person name="Wang R."/>
            <person name="Wang Y."/>
            <person name="Chen J."/>
            <person name="Wang L."/>
            <person name="Yu S."/>
            <person name="Wang B."/>
            <person name="Wei J."/>
            <person name="Song S."/>
            <person name="Lu X."/>
            <person name="Gao Z."/>
            <person name="Gu W."/>
            <person name="Deng X."/>
            <person name="Ma D."/>
            <person name="Wang S."/>
            <person name="Liang W."/>
            <person name="Fang L."/>
            <person name="Cai C."/>
            <person name="Zhu X."/>
            <person name="Zhou B."/>
            <person name="Zhang Y."/>
            <person name="Chen Z."/>
            <person name="Xu S."/>
            <person name="Zhu R."/>
            <person name="Wang S."/>
            <person name="Zhang T."/>
            <person name="Zhao G."/>
        </authorList>
    </citation>
    <scope>NUCLEOTIDE SEQUENCE [LARGE SCALE GENOMIC DNA]</scope>
    <source>
        <strain evidence="2">cv. Xinhai21</strain>
        <tissue evidence="1">Leaf</tissue>
    </source>
</reference>
<dbReference type="EMBL" id="KZ667456">
    <property type="protein sequence ID" value="PPR91021.1"/>
    <property type="molecule type" value="Genomic_DNA"/>
</dbReference>
<sequence>MASLPSGRAGCGSRDDVADAIGWYSSTGGGPELYSGLSMVHPFASTWDKWLLTFAMAKRDNRLGRMLEQAHVLAPIYHLQWVHNLGLPLLGMLVLIDC</sequence>
<evidence type="ECO:0000313" key="1">
    <source>
        <dbReference type="EMBL" id="PPR91021.1"/>
    </source>
</evidence>
<accession>A0A2P5WIW7</accession>